<feature type="region of interest" description="Disordered" evidence="1">
    <location>
        <begin position="79"/>
        <end position="117"/>
    </location>
</feature>
<name>A0A5J4WIV8_9EUKA</name>
<evidence type="ECO:0000256" key="1">
    <source>
        <dbReference type="SAM" id="MobiDB-lite"/>
    </source>
</evidence>
<protein>
    <submittedName>
        <fullName evidence="2">Uncharacterized protein</fullName>
    </submittedName>
</protein>
<dbReference type="Proteomes" id="UP000324800">
    <property type="component" value="Unassembled WGS sequence"/>
</dbReference>
<accession>A0A5J4WIV8</accession>
<gene>
    <name evidence="2" type="ORF">EZS28_009460</name>
</gene>
<organism evidence="2 3">
    <name type="scientific">Streblomastix strix</name>
    <dbReference type="NCBI Taxonomy" id="222440"/>
    <lineage>
        <taxon>Eukaryota</taxon>
        <taxon>Metamonada</taxon>
        <taxon>Preaxostyla</taxon>
        <taxon>Oxymonadida</taxon>
        <taxon>Streblomastigidae</taxon>
        <taxon>Streblomastix</taxon>
    </lineage>
</organism>
<evidence type="ECO:0000313" key="2">
    <source>
        <dbReference type="EMBL" id="KAA6395014.1"/>
    </source>
</evidence>
<dbReference type="EMBL" id="SNRW01001789">
    <property type="protein sequence ID" value="KAA6395014.1"/>
    <property type="molecule type" value="Genomic_DNA"/>
</dbReference>
<reference evidence="2 3" key="1">
    <citation type="submission" date="2019-03" db="EMBL/GenBank/DDBJ databases">
        <title>Single cell metagenomics reveals metabolic interactions within the superorganism composed of flagellate Streblomastix strix and complex community of Bacteroidetes bacteria on its surface.</title>
        <authorList>
            <person name="Treitli S.C."/>
            <person name="Kolisko M."/>
            <person name="Husnik F."/>
            <person name="Keeling P."/>
            <person name="Hampl V."/>
        </authorList>
    </citation>
    <scope>NUCLEOTIDE SEQUENCE [LARGE SCALE GENOMIC DNA]</scope>
    <source>
        <strain evidence="2">ST1C</strain>
    </source>
</reference>
<sequence>MSLGVKRRRFIASEFSDDDEDVLDAPRKVKKRGTTQFSQISRDNRLLPFQGQSVVAAAPPSGAFQSKCISSLNKLQKQATKLGPIRDSQVLRTSSRSNFKSSNRRKFKRGHQPNSVS</sequence>
<comment type="caution">
    <text evidence="2">The sequence shown here is derived from an EMBL/GenBank/DDBJ whole genome shotgun (WGS) entry which is preliminary data.</text>
</comment>
<feature type="compositionally biased region" description="Basic residues" evidence="1">
    <location>
        <begin position="102"/>
        <end position="111"/>
    </location>
</feature>
<proteinExistence type="predicted"/>
<dbReference type="AlphaFoldDB" id="A0A5J4WIV8"/>
<evidence type="ECO:0000313" key="3">
    <source>
        <dbReference type="Proteomes" id="UP000324800"/>
    </source>
</evidence>